<keyword evidence="3" id="KW-0804">Transcription</keyword>
<feature type="domain" description="Velvet" evidence="5">
    <location>
        <begin position="19"/>
        <end position="192"/>
    </location>
</feature>
<comment type="subcellular location">
    <subcellularLocation>
        <location evidence="1">Nucleus</location>
    </subcellularLocation>
</comment>
<evidence type="ECO:0000256" key="4">
    <source>
        <dbReference type="ARBA" id="ARBA00023242"/>
    </source>
</evidence>
<evidence type="ECO:0000313" key="6">
    <source>
        <dbReference type="EMBL" id="TIB28165.1"/>
    </source>
</evidence>
<dbReference type="InterPro" id="IPR038491">
    <property type="entry name" value="Velvet_dom_sf"/>
</dbReference>
<dbReference type="PROSITE" id="PS51821">
    <property type="entry name" value="VELVET"/>
    <property type="match status" value="1"/>
</dbReference>
<dbReference type="Proteomes" id="UP000310689">
    <property type="component" value="Unassembled WGS sequence"/>
</dbReference>
<dbReference type="InterPro" id="IPR037525">
    <property type="entry name" value="Velvet_dom"/>
</dbReference>
<name>A0A4T0FZU7_WALIC</name>
<dbReference type="EMBL" id="SPOI01000358">
    <property type="protein sequence ID" value="TIB28165.1"/>
    <property type="molecule type" value="Genomic_DNA"/>
</dbReference>
<gene>
    <name evidence="6" type="ORF">E3P86_03909</name>
</gene>
<keyword evidence="4" id="KW-0539">Nucleus</keyword>
<dbReference type="Pfam" id="PF11754">
    <property type="entry name" value="Velvet"/>
    <property type="match status" value="2"/>
</dbReference>
<comment type="caution">
    <text evidence="6">The sequence shown here is derived from an EMBL/GenBank/DDBJ whole genome shotgun (WGS) entry which is preliminary data.</text>
</comment>
<reference evidence="6 7" key="1">
    <citation type="submission" date="2019-03" db="EMBL/GenBank/DDBJ databases">
        <title>Sequencing 23 genomes of Wallemia ichthyophaga.</title>
        <authorList>
            <person name="Gostincar C."/>
        </authorList>
    </citation>
    <scope>NUCLEOTIDE SEQUENCE [LARGE SCALE GENOMIC DNA]</scope>
    <source>
        <strain evidence="6 7">EXF-6200</strain>
    </source>
</reference>
<dbReference type="Gene3D" id="2.60.40.3960">
    <property type="entry name" value="Velvet domain"/>
    <property type="match status" value="1"/>
</dbReference>
<evidence type="ECO:0000259" key="5">
    <source>
        <dbReference type="PROSITE" id="PS51821"/>
    </source>
</evidence>
<dbReference type="AlphaFoldDB" id="A0A4T0FZU7"/>
<dbReference type="GO" id="GO:0005634">
    <property type="term" value="C:nucleus"/>
    <property type="evidence" value="ECO:0007669"/>
    <property type="project" value="UniProtKB-SubCell"/>
</dbReference>
<dbReference type="PANTHER" id="PTHR33572:SF3">
    <property type="entry name" value="VELVET COMPLEX SUBUNIT B"/>
    <property type="match status" value="1"/>
</dbReference>
<evidence type="ECO:0000256" key="1">
    <source>
        <dbReference type="ARBA" id="ARBA00004123"/>
    </source>
</evidence>
<evidence type="ECO:0000313" key="7">
    <source>
        <dbReference type="Proteomes" id="UP000310689"/>
    </source>
</evidence>
<sequence length="203" mass="22668">MQQSRSSEQLDLDELLTVSKEPRRYEFIILQHPEIARATSPSEKDRRVVDPPCILQLKIFDSRGNLDDKSSAMRSPFWVVQAMLEGPHQMPFQLLQGQLASSASYVAAGWAHDAGCYFVFSDLTITKPGLYHLKFVLTTVRPLPARPDELPVLGEAHAKAIRAYPQREFPGTAASSDLAKSLADHKVSISIKLVDNRNPSNRT</sequence>
<proteinExistence type="predicted"/>
<organism evidence="6 7">
    <name type="scientific">Wallemia ichthyophaga</name>
    <dbReference type="NCBI Taxonomy" id="245174"/>
    <lineage>
        <taxon>Eukaryota</taxon>
        <taxon>Fungi</taxon>
        <taxon>Dikarya</taxon>
        <taxon>Basidiomycota</taxon>
        <taxon>Wallemiomycotina</taxon>
        <taxon>Wallemiomycetes</taxon>
        <taxon>Wallemiales</taxon>
        <taxon>Wallemiaceae</taxon>
        <taxon>Wallemia</taxon>
    </lineage>
</organism>
<evidence type="ECO:0000256" key="3">
    <source>
        <dbReference type="ARBA" id="ARBA00023163"/>
    </source>
</evidence>
<evidence type="ECO:0000256" key="2">
    <source>
        <dbReference type="ARBA" id="ARBA00023015"/>
    </source>
</evidence>
<accession>A0A4T0FZU7</accession>
<dbReference type="PANTHER" id="PTHR33572">
    <property type="entry name" value="SPORE DEVELOPMENT REGULATOR VOSA"/>
    <property type="match status" value="1"/>
</dbReference>
<protein>
    <recommendedName>
        <fullName evidence="5">Velvet domain-containing protein</fullName>
    </recommendedName>
</protein>
<keyword evidence="2" id="KW-0805">Transcription regulation</keyword>
<dbReference type="InterPro" id="IPR021740">
    <property type="entry name" value="Velvet"/>
</dbReference>